<name>A0A923LJK0_9FIRM</name>
<proteinExistence type="predicted"/>
<evidence type="ECO:0000259" key="1">
    <source>
        <dbReference type="Pfam" id="PF20472"/>
    </source>
</evidence>
<protein>
    <recommendedName>
        <fullName evidence="1">PD-(D/E)XK nuclease domain-containing protein</fullName>
    </recommendedName>
</protein>
<dbReference type="EMBL" id="JACOPF010000003">
    <property type="protein sequence ID" value="MBC5690028.1"/>
    <property type="molecule type" value="Genomic_DNA"/>
</dbReference>
<evidence type="ECO:0000313" key="3">
    <source>
        <dbReference type="Proteomes" id="UP000652477"/>
    </source>
</evidence>
<gene>
    <name evidence="2" type="ORF">H8S37_14010</name>
</gene>
<organism evidence="2 3">
    <name type="scientific">Mediterraneibacter hominis</name>
    <dbReference type="NCBI Taxonomy" id="2763054"/>
    <lineage>
        <taxon>Bacteria</taxon>
        <taxon>Bacillati</taxon>
        <taxon>Bacillota</taxon>
        <taxon>Clostridia</taxon>
        <taxon>Lachnospirales</taxon>
        <taxon>Lachnospiraceae</taxon>
        <taxon>Mediterraneibacter</taxon>
    </lineage>
</organism>
<dbReference type="InterPro" id="IPR046821">
    <property type="entry name" value="PDDEXK_11"/>
</dbReference>
<sequence length="174" mass="20341">MTRQPNRFGGGAKTNANGLHFEQMTRLADALTDAGYGVLGHKVFKDGQEIGMCLPQKSLYTYFLVPHGIDYKEFNSKEWHPDEVFVNYERKTAYIIEKKFQNCAGSVDEKLPGCHFKKWEYEKLFAPLGYQVEFIYIFNDWFKNPKYEDILQYISDMGCYYFYNEIPLFALGLS</sequence>
<feature type="domain" description="PD-(D/E)XK nuclease" evidence="1">
    <location>
        <begin position="66"/>
        <end position="112"/>
    </location>
</feature>
<reference evidence="2" key="1">
    <citation type="submission" date="2020-08" db="EMBL/GenBank/DDBJ databases">
        <title>Genome public.</title>
        <authorList>
            <person name="Liu C."/>
            <person name="Sun Q."/>
        </authorList>
    </citation>
    <scope>NUCLEOTIDE SEQUENCE</scope>
    <source>
        <strain evidence="2">NSJ-55</strain>
    </source>
</reference>
<dbReference type="AlphaFoldDB" id="A0A923LJK0"/>
<evidence type="ECO:0000313" key="2">
    <source>
        <dbReference type="EMBL" id="MBC5690028.1"/>
    </source>
</evidence>
<dbReference type="Pfam" id="PF20472">
    <property type="entry name" value="PDDEXK_11"/>
    <property type="match status" value="1"/>
</dbReference>
<accession>A0A923LJK0</accession>
<comment type="caution">
    <text evidence="2">The sequence shown here is derived from an EMBL/GenBank/DDBJ whole genome shotgun (WGS) entry which is preliminary data.</text>
</comment>
<keyword evidence="3" id="KW-1185">Reference proteome</keyword>
<dbReference type="RefSeq" id="WP_186876679.1">
    <property type="nucleotide sequence ID" value="NZ_JACOPF010000003.1"/>
</dbReference>
<dbReference type="Proteomes" id="UP000652477">
    <property type="component" value="Unassembled WGS sequence"/>
</dbReference>